<evidence type="ECO:0000256" key="5">
    <source>
        <dbReference type="ARBA" id="ARBA00010871"/>
    </source>
</evidence>
<evidence type="ECO:0000256" key="3">
    <source>
        <dbReference type="ARBA" id="ARBA00003921"/>
    </source>
</evidence>
<evidence type="ECO:0000256" key="12">
    <source>
        <dbReference type="ARBA" id="ARBA00022984"/>
    </source>
</evidence>
<comment type="cofactor">
    <cofactor evidence="1">
        <name>Mn(2+)</name>
        <dbReference type="ChEBI" id="CHEBI:29035"/>
    </cofactor>
</comment>
<comment type="cofactor">
    <cofactor evidence="2">
        <name>Mg(2+)</name>
        <dbReference type="ChEBI" id="CHEBI:18420"/>
    </cofactor>
</comment>
<evidence type="ECO:0000256" key="4">
    <source>
        <dbReference type="ARBA" id="ARBA00004496"/>
    </source>
</evidence>
<keyword evidence="19" id="KW-1185">Reference proteome</keyword>
<dbReference type="SUPFAM" id="SSF56059">
    <property type="entry name" value="Glutathione synthetase ATP-binding domain-like"/>
    <property type="match status" value="1"/>
</dbReference>
<accession>A0ABW4JX19</accession>
<dbReference type="InterPro" id="IPR005905">
    <property type="entry name" value="D_ala_D_ala"/>
</dbReference>
<dbReference type="InterPro" id="IPR016185">
    <property type="entry name" value="PreATP-grasp_dom_sf"/>
</dbReference>
<dbReference type="Gene3D" id="3.40.50.20">
    <property type="match status" value="1"/>
</dbReference>
<feature type="domain" description="ATP-grasp" evidence="17">
    <location>
        <begin position="108"/>
        <end position="308"/>
    </location>
</feature>
<comment type="catalytic activity">
    <reaction evidence="14 15">
        <text>2 D-alanine + ATP = D-alanyl-D-alanine + ADP + phosphate + H(+)</text>
        <dbReference type="Rhea" id="RHEA:11224"/>
        <dbReference type="ChEBI" id="CHEBI:15378"/>
        <dbReference type="ChEBI" id="CHEBI:30616"/>
        <dbReference type="ChEBI" id="CHEBI:43474"/>
        <dbReference type="ChEBI" id="CHEBI:57416"/>
        <dbReference type="ChEBI" id="CHEBI:57822"/>
        <dbReference type="ChEBI" id="CHEBI:456216"/>
        <dbReference type="EC" id="6.3.2.4"/>
    </reaction>
</comment>
<keyword evidence="7 15" id="KW-0963">Cytoplasm</keyword>
<dbReference type="NCBIfam" id="NF002378">
    <property type="entry name" value="PRK01372.1"/>
    <property type="match status" value="1"/>
</dbReference>
<dbReference type="EC" id="6.3.2.4" evidence="6 15"/>
<dbReference type="PROSITE" id="PS50975">
    <property type="entry name" value="ATP_GRASP"/>
    <property type="match status" value="1"/>
</dbReference>
<evidence type="ECO:0000259" key="17">
    <source>
        <dbReference type="PROSITE" id="PS50975"/>
    </source>
</evidence>
<keyword evidence="9 16" id="KW-0547">Nucleotide-binding</keyword>
<sequence>MMAGSQNEKKHVAVLMGGWVNERPVSLSSGRECAKALEEAGYKVTCVDVDRDIASVLKELKPDVAFNALHGPFGEDGCIQGILEVLGIPYTHSGVMASALAMNKVQAKAVMSSAGVNVTNHVVFNRFEIGNEHPMEPPYVVKPINEGSSFGVIIVREGRSHPPQELTSRDWDYPDVLMCEKYIPGRELTCAVMGDQALDIIEIVPMGHAFYDYDAKYADGGSKHILPAKISPIVYQDVQTLALTAHRALGCRGVSRSDFRFDEKPDGTGELICLEVNTQPGMTPTSLVPEMAAHAGFDFKALVSWMVEDASCCR</sequence>
<evidence type="ECO:0000256" key="7">
    <source>
        <dbReference type="ARBA" id="ARBA00022490"/>
    </source>
</evidence>
<evidence type="ECO:0000256" key="6">
    <source>
        <dbReference type="ARBA" id="ARBA00012216"/>
    </source>
</evidence>
<evidence type="ECO:0000313" key="19">
    <source>
        <dbReference type="Proteomes" id="UP001597327"/>
    </source>
</evidence>
<dbReference type="Proteomes" id="UP001597327">
    <property type="component" value="Unassembled WGS sequence"/>
</dbReference>
<dbReference type="EMBL" id="JBHUFA010000004">
    <property type="protein sequence ID" value="MFD1696490.1"/>
    <property type="molecule type" value="Genomic_DNA"/>
</dbReference>
<dbReference type="Gene3D" id="3.30.1490.20">
    <property type="entry name" value="ATP-grasp fold, A domain"/>
    <property type="match status" value="1"/>
</dbReference>
<comment type="similarity">
    <text evidence="5 15">Belongs to the D-alanine--D-alanine ligase family.</text>
</comment>
<dbReference type="RefSeq" id="WP_244304539.1">
    <property type="nucleotide sequence ID" value="NZ_JBHUFA010000004.1"/>
</dbReference>
<proteinExistence type="inferred from homology"/>
<evidence type="ECO:0000256" key="2">
    <source>
        <dbReference type="ARBA" id="ARBA00001946"/>
    </source>
</evidence>
<evidence type="ECO:0000256" key="1">
    <source>
        <dbReference type="ARBA" id="ARBA00001936"/>
    </source>
</evidence>
<dbReference type="InterPro" id="IPR011127">
    <property type="entry name" value="Dala_Dala_lig_N"/>
</dbReference>
<evidence type="ECO:0000256" key="11">
    <source>
        <dbReference type="ARBA" id="ARBA00022960"/>
    </source>
</evidence>
<comment type="caution">
    <text evidence="18">The sequence shown here is derived from an EMBL/GenBank/DDBJ whole genome shotgun (WGS) entry which is preliminary data.</text>
</comment>
<keyword evidence="10 16" id="KW-0067">ATP-binding</keyword>
<dbReference type="Gene3D" id="3.30.470.20">
    <property type="entry name" value="ATP-grasp fold, B domain"/>
    <property type="match status" value="1"/>
</dbReference>
<comment type="subcellular location">
    <subcellularLocation>
        <location evidence="4 15">Cytoplasm</location>
    </subcellularLocation>
</comment>
<dbReference type="Pfam" id="PF01820">
    <property type="entry name" value="Dala_Dala_lig_N"/>
    <property type="match status" value="1"/>
</dbReference>
<gene>
    <name evidence="15" type="primary">ddl</name>
    <name evidence="18" type="ORF">ACFSC7_13260</name>
</gene>
<dbReference type="PANTHER" id="PTHR23132:SF23">
    <property type="entry name" value="D-ALANINE--D-ALANINE LIGASE B"/>
    <property type="match status" value="1"/>
</dbReference>
<protein>
    <recommendedName>
        <fullName evidence="6 15">D-alanine--D-alanine ligase</fullName>
        <ecNumber evidence="6 15">6.3.2.4</ecNumber>
    </recommendedName>
    <alternativeName>
        <fullName evidence="15">D-Ala-D-Ala ligase</fullName>
    </alternativeName>
    <alternativeName>
        <fullName evidence="15">D-alanylalanine synthetase</fullName>
    </alternativeName>
</protein>
<organism evidence="18 19">
    <name type="scientific">Roseibium aestuarii</name>
    <dbReference type="NCBI Taxonomy" id="2600299"/>
    <lineage>
        <taxon>Bacteria</taxon>
        <taxon>Pseudomonadati</taxon>
        <taxon>Pseudomonadota</taxon>
        <taxon>Alphaproteobacteria</taxon>
        <taxon>Hyphomicrobiales</taxon>
        <taxon>Stappiaceae</taxon>
        <taxon>Roseibium</taxon>
    </lineage>
</organism>
<dbReference type="Pfam" id="PF07478">
    <property type="entry name" value="Dala_Dala_lig_C"/>
    <property type="match status" value="1"/>
</dbReference>
<dbReference type="HAMAP" id="MF_00047">
    <property type="entry name" value="Dala_Dala_lig"/>
    <property type="match status" value="1"/>
</dbReference>
<evidence type="ECO:0000256" key="15">
    <source>
        <dbReference type="HAMAP-Rule" id="MF_00047"/>
    </source>
</evidence>
<dbReference type="InterPro" id="IPR011095">
    <property type="entry name" value="Dala_Dala_lig_C"/>
</dbReference>
<dbReference type="NCBIfam" id="TIGR01205">
    <property type="entry name" value="D_ala_D_alaTIGR"/>
    <property type="match status" value="1"/>
</dbReference>
<dbReference type="PANTHER" id="PTHR23132">
    <property type="entry name" value="D-ALANINE--D-ALANINE LIGASE"/>
    <property type="match status" value="1"/>
</dbReference>
<evidence type="ECO:0000313" key="18">
    <source>
        <dbReference type="EMBL" id="MFD1696490.1"/>
    </source>
</evidence>
<keyword evidence="11 15" id="KW-0133">Cell shape</keyword>
<dbReference type="GO" id="GO:0008716">
    <property type="term" value="F:D-alanine-D-alanine ligase activity"/>
    <property type="evidence" value="ECO:0007669"/>
    <property type="project" value="UniProtKB-EC"/>
</dbReference>
<keyword evidence="8 15" id="KW-0436">Ligase</keyword>
<keyword evidence="12 15" id="KW-0573">Peptidoglycan synthesis</keyword>
<name>A0ABW4JX19_9HYPH</name>
<comment type="function">
    <text evidence="3 15">Cell wall formation.</text>
</comment>
<evidence type="ECO:0000256" key="10">
    <source>
        <dbReference type="ARBA" id="ARBA00022840"/>
    </source>
</evidence>
<reference evidence="19" key="1">
    <citation type="journal article" date="2019" name="Int. J. Syst. Evol. Microbiol.">
        <title>The Global Catalogue of Microorganisms (GCM) 10K type strain sequencing project: providing services to taxonomists for standard genome sequencing and annotation.</title>
        <authorList>
            <consortium name="The Broad Institute Genomics Platform"/>
            <consortium name="The Broad Institute Genome Sequencing Center for Infectious Disease"/>
            <person name="Wu L."/>
            <person name="Ma J."/>
        </authorList>
    </citation>
    <scope>NUCLEOTIDE SEQUENCE [LARGE SCALE GENOMIC DNA]</scope>
    <source>
        <strain evidence="19">JCM 3369</strain>
    </source>
</reference>
<dbReference type="InterPro" id="IPR011761">
    <property type="entry name" value="ATP-grasp"/>
</dbReference>
<keyword evidence="13 15" id="KW-0961">Cell wall biogenesis/degradation</keyword>
<evidence type="ECO:0000256" key="8">
    <source>
        <dbReference type="ARBA" id="ARBA00022598"/>
    </source>
</evidence>
<dbReference type="PIRSF" id="PIRSF039102">
    <property type="entry name" value="Ddl/VanB"/>
    <property type="match status" value="1"/>
</dbReference>
<dbReference type="InterPro" id="IPR013815">
    <property type="entry name" value="ATP_grasp_subdomain_1"/>
</dbReference>
<comment type="pathway">
    <text evidence="15">Cell wall biogenesis; peptidoglycan biosynthesis.</text>
</comment>
<dbReference type="PROSITE" id="PS00843">
    <property type="entry name" value="DALA_DALA_LIGASE_1"/>
    <property type="match status" value="1"/>
</dbReference>
<dbReference type="SUPFAM" id="SSF52440">
    <property type="entry name" value="PreATP-grasp domain"/>
    <property type="match status" value="1"/>
</dbReference>
<evidence type="ECO:0000256" key="9">
    <source>
        <dbReference type="ARBA" id="ARBA00022741"/>
    </source>
</evidence>
<dbReference type="PROSITE" id="PS00844">
    <property type="entry name" value="DALA_DALA_LIGASE_2"/>
    <property type="match status" value="1"/>
</dbReference>
<evidence type="ECO:0000256" key="16">
    <source>
        <dbReference type="PROSITE-ProRule" id="PRU00409"/>
    </source>
</evidence>
<evidence type="ECO:0000256" key="13">
    <source>
        <dbReference type="ARBA" id="ARBA00023316"/>
    </source>
</evidence>
<evidence type="ECO:0000256" key="14">
    <source>
        <dbReference type="ARBA" id="ARBA00047614"/>
    </source>
</evidence>
<dbReference type="InterPro" id="IPR000291">
    <property type="entry name" value="D-Ala_lig_Van_CS"/>
</dbReference>